<dbReference type="OrthoDB" id="3797824at2759"/>
<dbReference type="EMBL" id="ML978156">
    <property type="protein sequence ID" value="KAF2035858.1"/>
    <property type="molecule type" value="Genomic_DNA"/>
</dbReference>
<organism evidence="2 3">
    <name type="scientific">Setomelanomma holmii</name>
    <dbReference type="NCBI Taxonomy" id="210430"/>
    <lineage>
        <taxon>Eukaryota</taxon>
        <taxon>Fungi</taxon>
        <taxon>Dikarya</taxon>
        <taxon>Ascomycota</taxon>
        <taxon>Pezizomycotina</taxon>
        <taxon>Dothideomycetes</taxon>
        <taxon>Pleosporomycetidae</taxon>
        <taxon>Pleosporales</taxon>
        <taxon>Pleosporineae</taxon>
        <taxon>Phaeosphaeriaceae</taxon>
        <taxon>Setomelanomma</taxon>
    </lineage>
</organism>
<evidence type="ECO:0000256" key="1">
    <source>
        <dbReference type="SAM" id="MobiDB-lite"/>
    </source>
</evidence>
<feature type="region of interest" description="Disordered" evidence="1">
    <location>
        <begin position="290"/>
        <end position="313"/>
    </location>
</feature>
<proteinExistence type="predicted"/>
<feature type="region of interest" description="Disordered" evidence="1">
    <location>
        <begin position="35"/>
        <end position="211"/>
    </location>
</feature>
<feature type="compositionally biased region" description="Polar residues" evidence="1">
    <location>
        <begin position="196"/>
        <end position="205"/>
    </location>
</feature>
<evidence type="ECO:0000313" key="3">
    <source>
        <dbReference type="Proteomes" id="UP000799777"/>
    </source>
</evidence>
<name>A0A9P4HJS9_9PLEO</name>
<feature type="compositionally biased region" description="Low complexity" evidence="1">
    <location>
        <begin position="46"/>
        <end position="66"/>
    </location>
</feature>
<feature type="compositionally biased region" description="Gly residues" evidence="1">
    <location>
        <begin position="162"/>
        <end position="183"/>
    </location>
</feature>
<reference evidence="2" key="1">
    <citation type="journal article" date="2020" name="Stud. Mycol.">
        <title>101 Dothideomycetes genomes: a test case for predicting lifestyles and emergence of pathogens.</title>
        <authorList>
            <person name="Haridas S."/>
            <person name="Albert R."/>
            <person name="Binder M."/>
            <person name="Bloem J."/>
            <person name="Labutti K."/>
            <person name="Salamov A."/>
            <person name="Andreopoulos B."/>
            <person name="Baker S."/>
            <person name="Barry K."/>
            <person name="Bills G."/>
            <person name="Bluhm B."/>
            <person name="Cannon C."/>
            <person name="Castanera R."/>
            <person name="Culley D."/>
            <person name="Daum C."/>
            <person name="Ezra D."/>
            <person name="Gonzalez J."/>
            <person name="Henrissat B."/>
            <person name="Kuo A."/>
            <person name="Liang C."/>
            <person name="Lipzen A."/>
            <person name="Lutzoni F."/>
            <person name="Magnuson J."/>
            <person name="Mondo S."/>
            <person name="Nolan M."/>
            <person name="Ohm R."/>
            <person name="Pangilinan J."/>
            <person name="Park H.-J."/>
            <person name="Ramirez L."/>
            <person name="Alfaro M."/>
            <person name="Sun H."/>
            <person name="Tritt A."/>
            <person name="Yoshinaga Y."/>
            <person name="Zwiers L.-H."/>
            <person name="Turgeon B."/>
            <person name="Goodwin S."/>
            <person name="Spatafora J."/>
            <person name="Crous P."/>
            <person name="Grigoriev I."/>
        </authorList>
    </citation>
    <scope>NUCLEOTIDE SEQUENCE</scope>
    <source>
        <strain evidence="2">CBS 110217</strain>
    </source>
</reference>
<evidence type="ECO:0000313" key="2">
    <source>
        <dbReference type="EMBL" id="KAF2035858.1"/>
    </source>
</evidence>
<comment type="caution">
    <text evidence="2">The sequence shown here is derived from an EMBL/GenBank/DDBJ whole genome shotgun (WGS) entry which is preliminary data.</text>
</comment>
<sequence length="313" mass="33505">MAQRHMCPSVGLLRRSIVSDASSTLRCLSRAISSSARRLEEQSSDAPRPASAPANPNTRRARSATALKQITSLRNRRIEPGGLAKGNFPSGQMASRAPRDDANSVADSEANVGGVAPPRFAKFAGRPTTTHGAAPPEGRMVRAPSTLKITRNATVGSMRGPNLGGRSAGRGGSRGKSGPGGREQGPKKREKKAGSDNATQSNSISDIDPATTLSDGMVHHLLRLQRKEWDRVPYEPKYAPGSFAAQELIHEGRELFRGEVPPVKTWGPLEKRIGVVGMFGAEAHLKVRRVPDGDDAPYGQEDAVVEETQKQIQ</sequence>
<accession>A0A9P4HJS9</accession>
<keyword evidence="3" id="KW-1185">Reference proteome</keyword>
<dbReference type="Proteomes" id="UP000799777">
    <property type="component" value="Unassembled WGS sequence"/>
</dbReference>
<gene>
    <name evidence="2" type="ORF">EK21DRAFT_53229</name>
</gene>
<dbReference type="AlphaFoldDB" id="A0A9P4HJS9"/>
<protein>
    <submittedName>
        <fullName evidence="2">Uncharacterized protein</fullName>
    </submittedName>
</protein>